<protein>
    <recommendedName>
        <fullName evidence="1">DUF1638 domain-containing protein</fullName>
    </recommendedName>
</protein>
<reference evidence="3" key="1">
    <citation type="submission" date="2015-07" db="EMBL/GenBank/DDBJ databases">
        <title>Complete Genome of Thermincola ferriacetica strain Z-0001T.</title>
        <authorList>
            <person name="Lusk B."/>
            <person name="Badalamenti J.P."/>
            <person name="Parameswaran P."/>
            <person name="Bond D.R."/>
            <person name="Torres C.I."/>
        </authorList>
    </citation>
    <scope>NUCLEOTIDE SEQUENCE [LARGE SCALE GENOMIC DNA]</scope>
    <source>
        <strain evidence="3">Z-0001</strain>
    </source>
</reference>
<organism evidence="2 3">
    <name type="scientific">Thermincola ferriacetica</name>
    <dbReference type="NCBI Taxonomy" id="281456"/>
    <lineage>
        <taxon>Bacteria</taxon>
        <taxon>Bacillati</taxon>
        <taxon>Bacillota</taxon>
        <taxon>Clostridia</taxon>
        <taxon>Eubacteriales</taxon>
        <taxon>Thermincolaceae</taxon>
        <taxon>Thermincola</taxon>
    </lineage>
</organism>
<evidence type="ECO:0000259" key="1">
    <source>
        <dbReference type="Pfam" id="PF07796"/>
    </source>
</evidence>
<dbReference type="InterPro" id="IPR012437">
    <property type="entry name" value="DUF1638"/>
</dbReference>
<dbReference type="RefSeq" id="WP_013121453.1">
    <property type="nucleotide sequence ID" value="NZ_LGTE01000007.1"/>
</dbReference>
<feature type="domain" description="DUF1638" evidence="1">
    <location>
        <begin position="30"/>
        <end position="192"/>
    </location>
</feature>
<sequence length="226" mass="26169">MNYTIIACETLLDELNLAIRETGCQYPVIWVESEYHIDPNELRKRLQKEIDALTNVDNILFAYGCCGNGLVGLKASTANLIIPKTDDCISMVLSEPGKIFERRKETYFLTKGWMESSKGLLNEYWHTLKRYGEKRAKKIFALMLKHYHHLMLIDTKAYNLEEWLNKARELAQNTHLELAVTEGGIWFLKKLLTGPYDENFCVVKKGETVNIGHFRHQYSEPSHQAI</sequence>
<dbReference type="EMBL" id="LGTE01000007">
    <property type="protein sequence ID" value="KNZ69924.1"/>
    <property type="molecule type" value="Genomic_DNA"/>
</dbReference>
<dbReference type="Pfam" id="PF07796">
    <property type="entry name" value="DUF1638"/>
    <property type="match status" value="1"/>
</dbReference>
<proteinExistence type="predicted"/>
<gene>
    <name evidence="2" type="ORF">Tfer_1304</name>
</gene>
<dbReference type="Proteomes" id="UP000037175">
    <property type="component" value="Unassembled WGS sequence"/>
</dbReference>
<evidence type="ECO:0000313" key="3">
    <source>
        <dbReference type="Proteomes" id="UP000037175"/>
    </source>
</evidence>
<dbReference type="AlphaFoldDB" id="A0A0L6W4C0"/>
<keyword evidence="3" id="KW-1185">Reference proteome</keyword>
<name>A0A0L6W4C0_9FIRM</name>
<dbReference type="PATRIC" id="fig|281456.6.peg.1384"/>
<comment type="caution">
    <text evidence="2">The sequence shown here is derived from an EMBL/GenBank/DDBJ whole genome shotgun (WGS) entry which is preliminary data.</text>
</comment>
<evidence type="ECO:0000313" key="2">
    <source>
        <dbReference type="EMBL" id="KNZ69924.1"/>
    </source>
</evidence>
<accession>A0A0L6W4C0</accession>